<gene>
    <name evidence="1" type="ORF">J1N35_023161</name>
</gene>
<evidence type="ECO:0000313" key="1">
    <source>
        <dbReference type="EMBL" id="KAH1083400.1"/>
    </source>
</evidence>
<comment type="caution">
    <text evidence="1">The sequence shown here is derived from an EMBL/GenBank/DDBJ whole genome shotgun (WGS) entry which is preliminary data.</text>
</comment>
<keyword evidence="2" id="KW-1185">Reference proteome</keyword>
<dbReference type="EMBL" id="JAIQCV010000007">
    <property type="protein sequence ID" value="KAH1083400.1"/>
    <property type="molecule type" value="Genomic_DNA"/>
</dbReference>
<sequence>MLKMMQEIYEVLPPRKWGIYDIYNSDHENLCIINDHNKNYGEIQPELVTEDHGNELNVVEIVCDPIDITAKLTIKVEVEDQLTTNIELEPMLYESVEKLIHFLAIKENVPTKEVDEFDSFSFDNGSKTQATKVSHNRERRNLKEIIPRKTI</sequence>
<evidence type="ECO:0000313" key="2">
    <source>
        <dbReference type="Proteomes" id="UP000828251"/>
    </source>
</evidence>
<dbReference type="Proteomes" id="UP000828251">
    <property type="component" value="Unassembled WGS sequence"/>
</dbReference>
<protein>
    <submittedName>
        <fullName evidence="1">Uncharacterized protein</fullName>
    </submittedName>
</protein>
<dbReference type="OrthoDB" id="10430206at2759"/>
<name>A0A9D3VHT8_9ROSI</name>
<reference evidence="1 2" key="1">
    <citation type="journal article" date="2021" name="Plant Biotechnol. J.">
        <title>Multi-omics assisted identification of the key and species-specific regulatory components of drought-tolerant mechanisms in Gossypium stocksii.</title>
        <authorList>
            <person name="Yu D."/>
            <person name="Ke L."/>
            <person name="Zhang D."/>
            <person name="Wu Y."/>
            <person name="Sun Y."/>
            <person name="Mei J."/>
            <person name="Sun J."/>
            <person name="Sun Y."/>
        </authorList>
    </citation>
    <scope>NUCLEOTIDE SEQUENCE [LARGE SCALE GENOMIC DNA]</scope>
    <source>
        <strain evidence="2">cv. E1</strain>
        <tissue evidence="1">Leaf</tissue>
    </source>
</reference>
<accession>A0A9D3VHT8</accession>
<proteinExistence type="predicted"/>
<dbReference type="AlphaFoldDB" id="A0A9D3VHT8"/>
<organism evidence="1 2">
    <name type="scientific">Gossypium stocksii</name>
    <dbReference type="NCBI Taxonomy" id="47602"/>
    <lineage>
        <taxon>Eukaryota</taxon>
        <taxon>Viridiplantae</taxon>
        <taxon>Streptophyta</taxon>
        <taxon>Embryophyta</taxon>
        <taxon>Tracheophyta</taxon>
        <taxon>Spermatophyta</taxon>
        <taxon>Magnoliopsida</taxon>
        <taxon>eudicotyledons</taxon>
        <taxon>Gunneridae</taxon>
        <taxon>Pentapetalae</taxon>
        <taxon>rosids</taxon>
        <taxon>malvids</taxon>
        <taxon>Malvales</taxon>
        <taxon>Malvaceae</taxon>
        <taxon>Malvoideae</taxon>
        <taxon>Gossypium</taxon>
    </lineage>
</organism>